<dbReference type="EMBL" id="PGOL01001064">
    <property type="protein sequence ID" value="PKI61233.1"/>
    <property type="molecule type" value="Genomic_DNA"/>
</dbReference>
<evidence type="ECO:0000256" key="1">
    <source>
        <dbReference type="SAM" id="MobiDB-lite"/>
    </source>
</evidence>
<comment type="caution">
    <text evidence="2">The sequence shown here is derived from an EMBL/GenBank/DDBJ whole genome shotgun (WGS) entry which is preliminary data.</text>
</comment>
<proteinExistence type="predicted"/>
<evidence type="ECO:0000313" key="3">
    <source>
        <dbReference type="Proteomes" id="UP000233551"/>
    </source>
</evidence>
<reference evidence="2 3" key="1">
    <citation type="submission" date="2017-11" db="EMBL/GenBank/DDBJ databases">
        <title>De-novo sequencing of pomegranate (Punica granatum L.) genome.</title>
        <authorList>
            <person name="Akparov Z."/>
            <person name="Amiraslanov A."/>
            <person name="Hajiyeva S."/>
            <person name="Abbasov M."/>
            <person name="Kaur K."/>
            <person name="Hamwieh A."/>
            <person name="Solovyev V."/>
            <person name="Salamov A."/>
            <person name="Braich B."/>
            <person name="Kosarev P."/>
            <person name="Mahmoud A."/>
            <person name="Hajiyev E."/>
            <person name="Babayeva S."/>
            <person name="Izzatullayeva V."/>
            <person name="Mammadov A."/>
            <person name="Mammadov A."/>
            <person name="Sharifova S."/>
            <person name="Ojaghi J."/>
            <person name="Eynullazada K."/>
            <person name="Bayramov B."/>
            <person name="Abdulazimova A."/>
            <person name="Shahmuradov I."/>
        </authorList>
    </citation>
    <scope>NUCLEOTIDE SEQUENCE [LARGE SCALE GENOMIC DNA]</scope>
    <source>
        <strain evidence="3">cv. AG2017</strain>
        <tissue evidence="2">Leaf</tissue>
    </source>
</reference>
<evidence type="ECO:0000313" key="2">
    <source>
        <dbReference type="EMBL" id="PKI61233.1"/>
    </source>
</evidence>
<keyword evidence="3" id="KW-1185">Reference proteome</keyword>
<gene>
    <name evidence="2" type="ORF">CRG98_018381</name>
</gene>
<name>A0A2I0JZI1_PUNGR</name>
<organism evidence="2 3">
    <name type="scientific">Punica granatum</name>
    <name type="common">Pomegranate</name>
    <dbReference type="NCBI Taxonomy" id="22663"/>
    <lineage>
        <taxon>Eukaryota</taxon>
        <taxon>Viridiplantae</taxon>
        <taxon>Streptophyta</taxon>
        <taxon>Embryophyta</taxon>
        <taxon>Tracheophyta</taxon>
        <taxon>Spermatophyta</taxon>
        <taxon>Magnoliopsida</taxon>
        <taxon>eudicotyledons</taxon>
        <taxon>Gunneridae</taxon>
        <taxon>Pentapetalae</taxon>
        <taxon>rosids</taxon>
        <taxon>malvids</taxon>
        <taxon>Myrtales</taxon>
        <taxon>Lythraceae</taxon>
        <taxon>Punica</taxon>
    </lineage>
</organism>
<dbReference type="AlphaFoldDB" id="A0A2I0JZI1"/>
<dbReference type="Proteomes" id="UP000233551">
    <property type="component" value="Unassembled WGS sequence"/>
</dbReference>
<sequence>MCSPKEMIVQSRHGEIWPWRGVRQTLIMAVLPWPSLSDGQGARLGFVSSGRPRLKVVWADGEGRRGSTTSRRLDDFTEPPCDRRDSARSP</sequence>
<feature type="region of interest" description="Disordered" evidence="1">
    <location>
        <begin position="62"/>
        <end position="90"/>
    </location>
</feature>
<accession>A0A2I0JZI1</accession>
<protein>
    <submittedName>
        <fullName evidence="2">Uncharacterized protein</fullName>
    </submittedName>
</protein>